<evidence type="ECO:0008006" key="4">
    <source>
        <dbReference type="Google" id="ProtNLM"/>
    </source>
</evidence>
<proteinExistence type="predicted"/>
<keyword evidence="3" id="KW-1185">Reference proteome</keyword>
<dbReference type="Gene3D" id="1.10.510.10">
    <property type="entry name" value="Transferase(Phosphotransferase) domain 1"/>
    <property type="match status" value="1"/>
</dbReference>
<dbReference type="OrthoDB" id="1911848at2759"/>
<dbReference type="Proteomes" id="UP000001067">
    <property type="component" value="Unassembled WGS sequence"/>
</dbReference>
<reference evidence="2 3" key="1">
    <citation type="journal article" date="2010" name="Genome Biol.">
        <title>A first genome assembly of the barley fungal pathogen Pyrenophora teres f. teres.</title>
        <authorList>
            <person name="Ellwood S.R."/>
            <person name="Liu Z."/>
            <person name="Syme R.A."/>
            <person name="Lai Z."/>
            <person name="Hane J.K."/>
            <person name="Keiper F."/>
            <person name="Moffat C.S."/>
            <person name="Oliver R.P."/>
            <person name="Friesen T.L."/>
        </authorList>
    </citation>
    <scope>NUCLEOTIDE SEQUENCE [LARGE SCALE GENOMIC DNA]</scope>
    <source>
        <strain evidence="2 3">0-1</strain>
    </source>
</reference>
<dbReference type="eggNOG" id="ENOG502SPIP">
    <property type="taxonomic scope" value="Eukaryota"/>
</dbReference>
<dbReference type="AlphaFoldDB" id="E3S703"/>
<dbReference type="PANTHER" id="PTHR37542">
    <property type="entry name" value="HELO DOMAIN-CONTAINING PROTEIN-RELATED"/>
    <property type="match status" value="1"/>
</dbReference>
<sequence>MAANPPVPTANSTCHFFQISGEVRNMIYSYLLHDPRGLRYIPTEEGQGKFHTYNENPNDTTARSYAANQIMYTCRQLRRETAGLELRYNDLHFVHYEDAISFFDNLNTREYRFLHSVYVAPHDSRATIFVLGGNIMDHVNTSLELTHLICATLIFIRDVTKETTGCAKTAHFLNETLIFLDVYSKVCLGDVTGLLRDSRVHRKLTSDIESSLYSLNKSLAAHREAWRHVRRIPDSDAGKRTRAASVGAQHEHKSWRDEMKERSQLWCERARPGLYDALFGGEEIEALTANCLRWTHRLRQTLEIVFLGVGPPTSGFGGTRPAAILNVREQLERQHRAGAEPSSDYNALPGALRDSISLESPLYGLIKTVYDDGGEEVDVLVESRAAGDTPTEYMCHLTWLLQAPHQTDKSVKSDAQDGYQLHTLSCMGYIDDSPNMRSLIIYRAPQSHPWASNPPSLYDVISKGLTSRPSMGSRFLTARALASTLLETHASSWVHGNLQSRSVAMLPRSLSDLELSPFLVGWGVLQPLESTHFALEPNLYRHHDRFGRPSSEYRNEHEIYSLGVILLEVGLWRTMEKIFARRLEKTAIFDMSQQQDLFNRVHNTILDWANSIEIEREMGKVYSQVVLKCLTWNTEDPVEGMIEFRKQVVDALTAGCVL</sequence>
<protein>
    <recommendedName>
        <fullName evidence="4">Protein kinase domain-containing protein</fullName>
    </recommendedName>
</protein>
<dbReference type="KEGG" id="pte:PTT_18567"/>
<evidence type="ECO:0000256" key="1">
    <source>
        <dbReference type="SAM" id="MobiDB-lite"/>
    </source>
</evidence>
<feature type="region of interest" description="Disordered" evidence="1">
    <location>
        <begin position="237"/>
        <end position="256"/>
    </location>
</feature>
<dbReference type="HOGENOM" id="CLU_017444_2_1_1"/>
<accession>E3S703</accession>
<organism evidence="3">
    <name type="scientific">Pyrenophora teres f. teres (strain 0-1)</name>
    <name type="common">Barley net blotch fungus</name>
    <name type="synonym">Drechslera teres f. teres</name>
    <dbReference type="NCBI Taxonomy" id="861557"/>
    <lineage>
        <taxon>Eukaryota</taxon>
        <taxon>Fungi</taxon>
        <taxon>Dikarya</taxon>
        <taxon>Ascomycota</taxon>
        <taxon>Pezizomycotina</taxon>
        <taxon>Dothideomycetes</taxon>
        <taxon>Pleosporomycetidae</taxon>
        <taxon>Pleosporales</taxon>
        <taxon>Pleosporineae</taxon>
        <taxon>Pleosporaceae</taxon>
        <taxon>Pyrenophora</taxon>
    </lineage>
</organism>
<gene>
    <name evidence="2" type="ORF">PTT_18567</name>
</gene>
<evidence type="ECO:0000313" key="2">
    <source>
        <dbReference type="EMBL" id="EFQ86254.1"/>
    </source>
</evidence>
<dbReference type="InterPro" id="IPR011009">
    <property type="entry name" value="Kinase-like_dom_sf"/>
</dbReference>
<dbReference type="SUPFAM" id="SSF56112">
    <property type="entry name" value="Protein kinase-like (PK-like)"/>
    <property type="match status" value="1"/>
</dbReference>
<evidence type="ECO:0000313" key="3">
    <source>
        <dbReference type="Proteomes" id="UP000001067"/>
    </source>
</evidence>
<name>E3S703_PYRTT</name>
<dbReference type="PANTHER" id="PTHR37542:SF3">
    <property type="entry name" value="PRION-INHIBITION AND PROPAGATION HELO DOMAIN-CONTAINING PROTEIN"/>
    <property type="match status" value="1"/>
</dbReference>
<dbReference type="EMBL" id="GL537493">
    <property type="protein sequence ID" value="EFQ86254.1"/>
    <property type="molecule type" value="Genomic_DNA"/>
</dbReference>